<feature type="domain" description="Calcineurin-like phosphoesterase" evidence="2">
    <location>
        <begin position="3"/>
        <end position="198"/>
    </location>
</feature>
<accession>A0A2N3G7Z9</accession>
<dbReference type="InterPro" id="IPR029052">
    <property type="entry name" value="Metallo-depent_PP-like"/>
</dbReference>
<evidence type="ECO:0000256" key="1">
    <source>
        <dbReference type="ARBA" id="ARBA00022801"/>
    </source>
</evidence>
<dbReference type="GO" id="GO:0016787">
    <property type="term" value="F:hydrolase activity"/>
    <property type="evidence" value="ECO:0007669"/>
    <property type="project" value="UniProtKB-KW"/>
</dbReference>
<sequence>MSLKILHTADVHLGAKFLSLGRKGEEMRTRLLEVFDDTVDLAIRERVNLFLIAGDLFDSDRVSTSLIDRVARGLQNLLDADIPVLVSPGTHDPYGEHSIWRADGLAAIENLTVFKSEEMLPVRFPELDCTVYGNANVKPFANRYPLADLRPCDDSRWRIGMLHASFEIPDVTDDTYVATSAHIEKCGMDYVALGHYHSLSDRSAGDVAAFYSGSPEMIKMRKGEFGHVLLVNFDRDATRAQPVKLGKCAYEELTIKAEDMGVAGLTSMIESLADPDKALHVFIEGVRRLDYPDIGKLIDSVSEMFFHVLLTDRSCAAPSSLQPDSYPEGSPARLYLEVLREKLIGASDAERDEIVDAMQVGLSMLADGDATCV</sequence>
<dbReference type="CDD" id="cd00840">
    <property type="entry name" value="MPP_Mre11_N"/>
    <property type="match status" value="1"/>
</dbReference>
<keyword evidence="1" id="KW-0378">Hydrolase</keyword>
<evidence type="ECO:0000313" key="3">
    <source>
        <dbReference type="EMBL" id="PKQ28748.1"/>
    </source>
</evidence>
<dbReference type="Proteomes" id="UP000233654">
    <property type="component" value="Unassembled WGS sequence"/>
</dbReference>
<dbReference type="EMBL" id="PHEX01000006">
    <property type="protein sequence ID" value="PKQ28748.1"/>
    <property type="molecule type" value="Genomic_DNA"/>
</dbReference>
<evidence type="ECO:0000313" key="4">
    <source>
        <dbReference type="Proteomes" id="UP000233654"/>
    </source>
</evidence>
<comment type="caution">
    <text evidence="3">The sequence shown here is derived from an EMBL/GenBank/DDBJ whole genome shotgun (WGS) entry which is preliminary data.</text>
</comment>
<organism evidence="3 4">
    <name type="scientific">Candidatus Anoxymicrobium japonicum</name>
    <dbReference type="NCBI Taxonomy" id="2013648"/>
    <lineage>
        <taxon>Bacteria</taxon>
        <taxon>Bacillati</taxon>
        <taxon>Actinomycetota</taxon>
        <taxon>Candidatus Geothermincolia</taxon>
        <taxon>Candidatus Geothermincolales</taxon>
        <taxon>Candidatus Anoxymicrobiaceae</taxon>
        <taxon>Candidatus Anoxymicrobium</taxon>
    </lineage>
</organism>
<dbReference type="InterPro" id="IPR004843">
    <property type="entry name" value="Calcineurin-like_PHP"/>
</dbReference>
<dbReference type="InterPro" id="IPR041796">
    <property type="entry name" value="Mre11_N"/>
</dbReference>
<name>A0A2N3G7Z9_9ACTN</name>
<gene>
    <name evidence="3" type="ORF">CVT63_01170</name>
</gene>
<dbReference type="PANTHER" id="PTHR30337">
    <property type="entry name" value="COMPONENT OF ATP-DEPENDENT DSDNA EXONUCLEASE"/>
    <property type="match status" value="1"/>
</dbReference>
<dbReference type="Gene3D" id="3.60.21.10">
    <property type="match status" value="1"/>
</dbReference>
<dbReference type="Pfam" id="PF00149">
    <property type="entry name" value="Metallophos"/>
    <property type="match status" value="1"/>
</dbReference>
<dbReference type="InterPro" id="IPR050535">
    <property type="entry name" value="DNA_Repair-Maintenance_Comp"/>
</dbReference>
<protein>
    <recommendedName>
        <fullName evidence="2">Calcineurin-like phosphoesterase domain-containing protein</fullName>
    </recommendedName>
</protein>
<evidence type="ECO:0000259" key="2">
    <source>
        <dbReference type="Pfam" id="PF00149"/>
    </source>
</evidence>
<reference evidence="3 4" key="1">
    <citation type="journal article" date="2017" name="ISME J.">
        <title>Potential for microbial H2 and metal transformations associated with novel bacteria and archaea in deep terrestrial subsurface sediments.</title>
        <authorList>
            <person name="Hernsdorf A.W."/>
            <person name="Amano Y."/>
            <person name="Miyakawa K."/>
            <person name="Ise K."/>
            <person name="Suzuki Y."/>
            <person name="Anantharaman K."/>
            <person name="Probst A."/>
            <person name="Burstein D."/>
            <person name="Thomas B.C."/>
            <person name="Banfield J.F."/>
        </authorList>
    </citation>
    <scope>NUCLEOTIDE SEQUENCE [LARGE SCALE GENOMIC DNA]</scope>
    <source>
        <strain evidence="3">HGW-Actinobacteria-3</strain>
    </source>
</reference>
<proteinExistence type="predicted"/>
<dbReference type="PANTHER" id="PTHR30337:SF7">
    <property type="entry name" value="PHOSPHOESTERASE"/>
    <property type="match status" value="1"/>
</dbReference>
<dbReference type="AlphaFoldDB" id="A0A2N3G7Z9"/>
<dbReference type="SUPFAM" id="SSF56300">
    <property type="entry name" value="Metallo-dependent phosphatases"/>
    <property type="match status" value="1"/>
</dbReference>